<gene>
    <name evidence="1" type="ORF">TBRA_LOCUS12376</name>
</gene>
<dbReference type="EMBL" id="CADCXV010001042">
    <property type="protein sequence ID" value="CAB0040681.1"/>
    <property type="molecule type" value="Genomic_DNA"/>
</dbReference>
<dbReference type="Proteomes" id="UP000479190">
    <property type="component" value="Unassembled WGS sequence"/>
</dbReference>
<evidence type="ECO:0000313" key="1">
    <source>
        <dbReference type="EMBL" id="CAB0040681.1"/>
    </source>
</evidence>
<organism evidence="1 2">
    <name type="scientific">Trichogramma brassicae</name>
    <dbReference type="NCBI Taxonomy" id="86971"/>
    <lineage>
        <taxon>Eukaryota</taxon>
        <taxon>Metazoa</taxon>
        <taxon>Ecdysozoa</taxon>
        <taxon>Arthropoda</taxon>
        <taxon>Hexapoda</taxon>
        <taxon>Insecta</taxon>
        <taxon>Pterygota</taxon>
        <taxon>Neoptera</taxon>
        <taxon>Endopterygota</taxon>
        <taxon>Hymenoptera</taxon>
        <taxon>Apocrita</taxon>
        <taxon>Proctotrupomorpha</taxon>
        <taxon>Chalcidoidea</taxon>
        <taxon>Trichogrammatidae</taxon>
        <taxon>Trichogramma</taxon>
    </lineage>
</organism>
<keyword evidence="2" id="KW-1185">Reference proteome</keyword>
<name>A0A6H5ISX9_9HYME</name>
<proteinExistence type="predicted"/>
<evidence type="ECO:0000313" key="2">
    <source>
        <dbReference type="Proteomes" id="UP000479190"/>
    </source>
</evidence>
<sequence length="169" mass="18945">MCEIHFSGLPDLPDVRDIDRVAAVLKVLECDERILSVRRWMPSQASNTPSTSANATLVARFSSLVARDAIMSYTHKLATMTSGSIFGTEDQSKIFATPMLTPPLYKLWCSALSRSRELNYARPLIRGYSLFMRVVPASQLVKINNIDDMANLKPVEPHKTSPRTHSHQE</sequence>
<accession>A0A6H5ISX9</accession>
<protein>
    <submittedName>
        <fullName evidence="1">Uncharacterized protein</fullName>
    </submittedName>
</protein>
<dbReference type="AlphaFoldDB" id="A0A6H5ISX9"/>
<reference evidence="1 2" key="1">
    <citation type="submission" date="2020-02" db="EMBL/GenBank/DDBJ databases">
        <authorList>
            <person name="Ferguson B K."/>
        </authorList>
    </citation>
    <scope>NUCLEOTIDE SEQUENCE [LARGE SCALE GENOMIC DNA]</scope>
</reference>
<dbReference type="OrthoDB" id="7484295at2759"/>